<dbReference type="Gene3D" id="3.40.50.150">
    <property type="entry name" value="Vaccinia Virus protein VP39"/>
    <property type="match status" value="1"/>
</dbReference>
<sequence length="204" mass="23823">MTPWDKFFQDKIKKIFEEKNSVIDIGGGLRILKEKGDRYDKSREWIVPYLKKVDYKILDPVPDYNPDIVGDIHNLPFADNSQDAIVCIAVLEHVENPIKACGEIYRVLKPGGYCFIYAPFLYYYHAEKGYYKDYWRFTKDAMSILFKDFSSIDAQNVRGALATWLHLSPFGKIKFLVKIFNFLDKIFKKSKSSQVSGYNIFLIK</sequence>
<dbReference type="CDD" id="cd02440">
    <property type="entry name" value="AdoMet_MTases"/>
    <property type="match status" value="1"/>
</dbReference>
<dbReference type="GO" id="GO:0032259">
    <property type="term" value="P:methylation"/>
    <property type="evidence" value="ECO:0007669"/>
    <property type="project" value="UniProtKB-KW"/>
</dbReference>
<evidence type="ECO:0000313" key="2">
    <source>
        <dbReference type="EMBL" id="KKU39934.1"/>
    </source>
</evidence>
<dbReference type="GO" id="GO:0008757">
    <property type="term" value="F:S-adenosylmethionine-dependent methyltransferase activity"/>
    <property type="evidence" value="ECO:0007669"/>
    <property type="project" value="InterPro"/>
</dbReference>
<keyword evidence="2" id="KW-0489">Methyltransferase</keyword>
<dbReference type="Proteomes" id="UP000034391">
    <property type="component" value="Unassembled WGS sequence"/>
</dbReference>
<dbReference type="AlphaFoldDB" id="A0A0G1Q4M0"/>
<feature type="domain" description="Methyltransferase type 11" evidence="1">
    <location>
        <begin position="68"/>
        <end position="116"/>
    </location>
</feature>
<dbReference type="InterPro" id="IPR013216">
    <property type="entry name" value="Methyltransf_11"/>
</dbReference>
<dbReference type="InterPro" id="IPR029063">
    <property type="entry name" value="SAM-dependent_MTases_sf"/>
</dbReference>
<comment type="caution">
    <text evidence="2">The sequence shown here is derived from an EMBL/GenBank/DDBJ whole genome shotgun (WGS) entry which is preliminary data.</text>
</comment>
<evidence type="ECO:0000313" key="3">
    <source>
        <dbReference type="Proteomes" id="UP000034391"/>
    </source>
</evidence>
<dbReference type="PANTHER" id="PTHR43591:SF24">
    <property type="entry name" value="2-METHOXY-6-POLYPRENYL-1,4-BENZOQUINOL METHYLASE, MITOCHONDRIAL"/>
    <property type="match status" value="1"/>
</dbReference>
<dbReference type="Pfam" id="PF08241">
    <property type="entry name" value="Methyltransf_11"/>
    <property type="match status" value="1"/>
</dbReference>
<dbReference type="SUPFAM" id="SSF53335">
    <property type="entry name" value="S-adenosyl-L-methionine-dependent methyltransferases"/>
    <property type="match status" value="1"/>
</dbReference>
<name>A0A0G1Q4M0_9BACT</name>
<protein>
    <submittedName>
        <fullName evidence="2">Methyltransferase type 11</fullName>
    </submittedName>
</protein>
<gene>
    <name evidence="2" type="ORF">UX56_C0049G0004</name>
</gene>
<evidence type="ECO:0000259" key="1">
    <source>
        <dbReference type="Pfam" id="PF08241"/>
    </source>
</evidence>
<dbReference type="EMBL" id="LCMR01000049">
    <property type="protein sequence ID" value="KKU39934.1"/>
    <property type="molecule type" value="Genomic_DNA"/>
</dbReference>
<dbReference type="PANTHER" id="PTHR43591">
    <property type="entry name" value="METHYLTRANSFERASE"/>
    <property type="match status" value="1"/>
</dbReference>
<accession>A0A0G1Q4M0</accession>
<reference evidence="2 3" key="1">
    <citation type="journal article" date="2015" name="Nature">
        <title>rRNA introns, odd ribosomes, and small enigmatic genomes across a large radiation of phyla.</title>
        <authorList>
            <person name="Brown C.T."/>
            <person name="Hug L.A."/>
            <person name="Thomas B.C."/>
            <person name="Sharon I."/>
            <person name="Castelle C.J."/>
            <person name="Singh A."/>
            <person name="Wilkins M.J."/>
            <person name="Williams K.H."/>
            <person name="Banfield J.F."/>
        </authorList>
    </citation>
    <scope>NUCLEOTIDE SEQUENCE [LARGE SCALE GENOMIC DNA]</scope>
</reference>
<organism evidence="2 3">
    <name type="scientific">Candidatus Azambacteria bacterium GW2011_GWD2_46_48</name>
    <dbReference type="NCBI Taxonomy" id="1618623"/>
    <lineage>
        <taxon>Bacteria</taxon>
        <taxon>Candidatus Azamiibacteriota</taxon>
    </lineage>
</organism>
<proteinExistence type="predicted"/>
<keyword evidence="2" id="KW-0808">Transferase</keyword>